<dbReference type="KEGG" id="btab:109043108"/>
<dbReference type="Proteomes" id="UP001152759">
    <property type="component" value="Chromosome 1"/>
</dbReference>
<evidence type="ECO:0000259" key="5">
    <source>
        <dbReference type="Pfam" id="PF10187"/>
    </source>
</evidence>
<comment type="subcellular location">
    <subcellularLocation>
        <location evidence="1">Nucleus</location>
    </subcellularLocation>
</comment>
<gene>
    <name evidence="6" type="ORF">BEMITA_LOCUS1424</name>
</gene>
<sequence length="283" mass="31745">MSSGFISENEIAERKKQRQEEWEKVRTADQPIEAPEEEYDHRSLFDRLQEQKQKKDYEYEEAHKLKNMIKGLDDDEVEFLDLVDRQKIEEERKKLLEEARELAEFRSKVASLQEENVVQRIQAEIKPVNPPTVISNRTSQTKLLAGAIKKKRQAESPPKEAGGKKVKTDNLEANGSAIGAAQSSSVSVSERELKKGTESSPNSDSDSKPVIHPGKNTSSAVSSPVLKCIGILPGLVSYNSSDSNSSSSSDDESCNYTDLLGRKLGSESIRQSIFKRIHQRNKQ</sequence>
<proteinExistence type="predicted"/>
<keyword evidence="7" id="KW-1185">Reference proteome</keyword>
<dbReference type="AlphaFoldDB" id="A0A9P0A0R3"/>
<dbReference type="InterPro" id="IPR019331">
    <property type="entry name" value="FAM192A/Fyv6_N"/>
</dbReference>
<feature type="coiled-coil region" evidence="3">
    <location>
        <begin position="85"/>
        <end position="115"/>
    </location>
</feature>
<evidence type="ECO:0000256" key="4">
    <source>
        <dbReference type="SAM" id="MobiDB-lite"/>
    </source>
</evidence>
<dbReference type="GO" id="GO:0005634">
    <property type="term" value="C:nucleus"/>
    <property type="evidence" value="ECO:0007669"/>
    <property type="project" value="UniProtKB-SubCell"/>
</dbReference>
<evidence type="ECO:0000313" key="6">
    <source>
        <dbReference type="EMBL" id="CAH0381809.1"/>
    </source>
</evidence>
<organism evidence="6 7">
    <name type="scientific">Bemisia tabaci</name>
    <name type="common">Sweetpotato whitefly</name>
    <name type="synonym">Aleurodes tabaci</name>
    <dbReference type="NCBI Taxonomy" id="7038"/>
    <lineage>
        <taxon>Eukaryota</taxon>
        <taxon>Metazoa</taxon>
        <taxon>Ecdysozoa</taxon>
        <taxon>Arthropoda</taxon>
        <taxon>Hexapoda</taxon>
        <taxon>Insecta</taxon>
        <taxon>Pterygota</taxon>
        <taxon>Neoptera</taxon>
        <taxon>Paraneoptera</taxon>
        <taxon>Hemiptera</taxon>
        <taxon>Sternorrhyncha</taxon>
        <taxon>Aleyrodoidea</taxon>
        <taxon>Aleyrodidae</taxon>
        <taxon>Aleyrodinae</taxon>
        <taxon>Bemisia</taxon>
    </lineage>
</organism>
<name>A0A9P0A0R3_BEMTA</name>
<dbReference type="PANTHER" id="PTHR13495">
    <property type="entry name" value="NEFA-INTERACTING NUCLEAR PROTEIN NIP30"/>
    <property type="match status" value="1"/>
</dbReference>
<feature type="region of interest" description="Disordered" evidence="4">
    <location>
        <begin position="147"/>
        <end position="222"/>
    </location>
</feature>
<reference evidence="6" key="1">
    <citation type="submission" date="2021-12" db="EMBL/GenBank/DDBJ databases">
        <authorList>
            <person name="King R."/>
        </authorList>
    </citation>
    <scope>NUCLEOTIDE SEQUENCE</scope>
</reference>
<keyword evidence="3" id="KW-0175">Coiled coil</keyword>
<feature type="region of interest" description="Disordered" evidence="4">
    <location>
        <begin position="1"/>
        <end position="44"/>
    </location>
</feature>
<dbReference type="InterPro" id="IPR039845">
    <property type="entry name" value="FAM192A"/>
</dbReference>
<feature type="domain" description="FAM192A/Fyv6 N-terminal" evidence="5">
    <location>
        <begin position="5"/>
        <end position="106"/>
    </location>
</feature>
<evidence type="ECO:0000256" key="1">
    <source>
        <dbReference type="ARBA" id="ARBA00004123"/>
    </source>
</evidence>
<accession>A0A9P0A0R3</accession>
<dbReference type="Pfam" id="PF10187">
    <property type="entry name" value="FAM192A_Fyv6_N"/>
    <property type="match status" value="1"/>
</dbReference>
<evidence type="ECO:0000313" key="7">
    <source>
        <dbReference type="Proteomes" id="UP001152759"/>
    </source>
</evidence>
<evidence type="ECO:0000256" key="3">
    <source>
        <dbReference type="SAM" id="Coils"/>
    </source>
</evidence>
<dbReference type="EMBL" id="OU963862">
    <property type="protein sequence ID" value="CAH0381809.1"/>
    <property type="molecule type" value="Genomic_DNA"/>
</dbReference>
<feature type="compositionally biased region" description="Basic and acidic residues" evidence="4">
    <location>
        <begin position="11"/>
        <end position="27"/>
    </location>
</feature>
<evidence type="ECO:0000256" key="2">
    <source>
        <dbReference type="ARBA" id="ARBA00023242"/>
    </source>
</evidence>
<protein>
    <recommendedName>
        <fullName evidence="5">FAM192A/Fyv6 N-terminal domain-containing protein</fullName>
    </recommendedName>
</protein>
<keyword evidence="2" id="KW-0539">Nucleus</keyword>
<feature type="compositionally biased region" description="Basic and acidic residues" evidence="4">
    <location>
        <begin position="153"/>
        <end position="170"/>
    </location>
</feature>
<dbReference type="PANTHER" id="PTHR13495:SF0">
    <property type="entry name" value="PSME3-INTERACTING PROTEIN"/>
    <property type="match status" value="1"/>
</dbReference>